<keyword evidence="2" id="KW-1185">Reference proteome</keyword>
<proteinExistence type="predicted"/>
<dbReference type="OMA" id="FTCCCHK"/>
<evidence type="ECO:0000313" key="2">
    <source>
        <dbReference type="Proteomes" id="UP000233060"/>
    </source>
</evidence>
<dbReference type="AlphaFoldDB" id="A0A2K5L447"/>
<reference evidence="1" key="1">
    <citation type="submission" date="2025-08" db="UniProtKB">
        <authorList>
            <consortium name="Ensembl"/>
        </authorList>
    </citation>
    <scope>IDENTIFICATION</scope>
</reference>
<dbReference type="Bgee" id="ENSCATG00000022905">
    <property type="expression patterns" value="Expressed in pituitary gland and 8 other cell types or tissues"/>
</dbReference>
<name>A0A2K5L447_CERAT</name>
<organism evidence="1 2">
    <name type="scientific">Cercocebus atys</name>
    <name type="common">Sooty mangabey</name>
    <name type="synonym">Cercocebus torquatus atys</name>
    <dbReference type="NCBI Taxonomy" id="9531"/>
    <lineage>
        <taxon>Eukaryota</taxon>
        <taxon>Metazoa</taxon>
        <taxon>Chordata</taxon>
        <taxon>Craniata</taxon>
        <taxon>Vertebrata</taxon>
        <taxon>Euteleostomi</taxon>
        <taxon>Mammalia</taxon>
        <taxon>Eutheria</taxon>
        <taxon>Euarchontoglires</taxon>
        <taxon>Primates</taxon>
        <taxon>Haplorrhini</taxon>
        <taxon>Catarrhini</taxon>
        <taxon>Cercopithecidae</taxon>
        <taxon>Cercopithecinae</taxon>
        <taxon>Cercocebus</taxon>
    </lineage>
</organism>
<accession>A0A2K5L447</accession>
<dbReference type="Proteomes" id="UP000233060">
    <property type="component" value="Unassembled WGS sequence"/>
</dbReference>
<reference evidence="1" key="2">
    <citation type="submission" date="2025-09" db="UniProtKB">
        <authorList>
            <consortium name="Ensembl"/>
        </authorList>
    </citation>
    <scope>IDENTIFICATION</scope>
</reference>
<protein>
    <submittedName>
        <fullName evidence="1">Uncharacterized protein</fullName>
    </submittedName>
</protein>
<sequence length="65" mass="7347">MGPLGSSQPCRVGLLPSLLKFTCCRHKFCFLRLSFESWVVQELALFSGLGENWRGNSLCFLLSQH</sequence>
<dbReference type="Ensembl" id="ENSCATT00000026456.1">
    <property type="protein sequence ID" value="ENSCATP00000007718.1"/>
    <property type="gene ID" value="ENSCATG00000022905.1"/>
</dbReference>
<dbReference type="GeneTree" id="ENSGT00900000143760"/>
<evidence type="ECO:0000313" key="1">
    <source>
        <dbReference type="Ensembl" id="ENSCATP00000007718.1"/>
    </source>
</evidence>